<accession>A0A381QJ37</accession>
<dbReference type="EMBL" id="UINC01001341">
    <property type="protein sequence ID" value="SUZ78107.1"/>
    <property type="molecule type" value="Genomic_DNA"/>
</dbReference>
<sequence>MRGPHINGDMHRGATTLRDIAITTDCRAHAYRAQEGHILDRHRCRSPLRYFFANYPSR</sequence>
<reference evidence="1" key="1">
    <citation type="submission" date="2018-05" db="EMBL/GenBank/DDBJ databases">
        <authorList>
            <person name="Lanie J.A."/>
            <person name="Ng W.-L."/>
            <person name="Kazmierczak K.M."/>
            <person name="Andrzejewski T.M."/>
            <person name="Davidsen T.M."/>
            <person name="Wayne K.J."/>
            <person name="Tettelin H."/>
            <person name="Glass J.I."/>
            <person name="Rusch D."/>
            <person name="Podicherti R."/>
            <person name="Tsui H.-C.T."/>
            <person name="Winkler M.E."/>
        </authorList>
    </citation>
    <scope>NUCLEOTIDE SEQUENCE</scope>
</reference>
<organism evidence="1">
    <name type="scientific">marine metagenome</name>
    <dbReference type="NCBI Taxonomy" id="408172"/>
    <lineage>
        <taxon>unclassified sequences</taxon>
        <taxon>metagenomes</taxon>
        <taxon>ecological metagenomes</taxon>
    </lineage>
</organism>
<name>A0A381QJ37_9ZZZZ</name>
<protein>
    <submittedName>
        <fullName evidence="1">Uncharacterized protein</fullName>
    </submittedName>
</protein>
<proteinExistence type="predicted"/>
<gene>
    <name evidence="1" type="ORF">METZ01_LOCUS30961</name>
</gene>
<evidence type="ECO:0000313" key="1">
    <source>
        <dbReference type="EMBL" id="SUZ78107.1"/>
    </source>
</evidence>
<dbReference type="AlphaFoldDB" id="A0A381QJ37"/>